<evidence type="ECO:0000259" key="5">
    <source>
        <dbReference type="PROSITE" id="PS51910"/>
    </source>
</evidence>
<accession>A0A814BDY5</accession>
<keyword evidence="3" id="KW-1015">Disulfide bond</keyword>
<dbReference type="FunFam" id="3.10.50.10:FF:000001">
    <property type="entry name" value="Chitinase 3-like 1"/>
    <property type="match status" value="1"/>
</dbReference>
<sequence>WKYHTGNSWGVNPKTGKSCLGCGAQEEFYGCSDISVGTSQIYPNTNDSFIFKPPVYEPQKTTHKMPHYHFPTTTYFKQIQTPTTTPFLYETTSNVTFKCPNNGLYANYAKGCREFYSCVHVGTRWENVVSMSCPASLLFDNRVKSCNYANLVNCYANSYLDFMDNIDNYRNMLADFIQEFKMVLKQKNKILSLTIPSAQNLPKNRVKASQVINNIDYINLIGYDIHGPWESDIRHHSPLLGNMKHDVHSLVKGMLNYGVPSSKLVLGVALYGRTFRKKYYPTIKGQIVSIESGLSGKYTKSNGMIAYFEICELMREYGWSRIWDNVKRVPVLHNGNEWIGYEDSQSLVQKARYAKIKNLAGVMFWDVSLDDYTGNFCKKGKFYLINKVKKELFSNNQSNNLMQIKKSMINYSQKTNGHNECWRGDGYYPDFTSNCSRYYLCSNSQTSSKQIQFFYCAYNTFYSDKEKACLFKWQMECKRY</sequence>
<dbReference type="PANTHER" id="PTHR11177">
    <property type="entry name" value="CHITINASE"/>
    <property type="match status" value="1"/>
</dbReference>
<dbReference type="InterPro" id="IPR017853">
    <property type="entry name" value="GH"/>
</dbReference>
<comment type="similarity">
    <text evidence="1">Belongs to the glycosyl hydrolase 18 family. Chitinase class II subfamily.</text>
</comment>
<dbReference type="SMART" id="SM00494">
    <property type="entry name" value="ChtBD2"/>
    <property type="match status" value="2"/>
</dbReference>
<feature type="domain" description="Chitin-binding type-2" evidence="4">
    <location>
        <begin position="96"/>
        <end position="156"/>
    </location>
</feature>
<organism evidence="6 7">
    <name type="scientific">Brachionus calyciflorus</name>
    <dbReference type="NCBI Taxonomy" id="104777"/>
    <lineage>
        <taxon>Eukaryota</taxon>
        <taxon>Metazoa</taxon>
        <taxon>Spiralia</taxon>
        <taxon>Gnathifera</taxon>
        <taxon>Rotifera</taxon>
        <taxon>Eurotatoria</taxon>
        <taxon>Monogononta</taxon>
        <taxon>Pseudotrocha</taxon>
        <taxon>Ploima</taxon>
        <taxon>Brachionidae</taxon>
        <taxon>Brachionus</taxon>
    </lineage>
</organism>
<dbReference type="SUPFAM" id="SSF57625">
    <property type="entry name" value="Invertebrate chitin-binding proteins"/>
    <property type="match status" value="2"/>
</dbReference>
<keyword evidence="2" id="KW-0147">Chitin-binding</keyword>
<feature type="non-terminal residue" evidence="6">
    <location>
        <position position="480"/>
    </location>
</feature>
<dbReference type="PANTHER" id="PTHR11177:SF317">
    <property type="entry name" value="CHITINASE 12-RELATED"/>
    <property type="match status" value="1"/>
</dbReference>
<dbReference type="SUPFAM" id="SSF51445">
    <property type="entry name" value="(Trans)glycosidases"/>
    <property type="match status" value="1"/>
</dbReference>
<dbReference type="EMBL" id="CAJNOC010002329">
    <property type="protein sequence ID" value="CAF0926589.1"/>
    <property type="molecule type" value="Genomic_DNA"/>
</dbReference>
<dbReference type="PROSITE" id="PS50940">
    <property type="entry name" value="CHIT_BIND_II"/>
    <property type="match status" value="2"/>
</dbReference>
<feature type="domain" description="GH18" evidence="5">
    <location>
        <begin position="167"/>
        <end position="395"/>
    </location>
</feature>
<dbReference type="InterPro" id="IPR050314">
    <property type="entry name" value="Glycosyl_Hydrlase_18"/>
</dbReference>
<dbReference type="GO" id="GO:0005576">
    <property type="term" value="C:extracellular region"/>
    <property type="evidence" value="ECO:0007669"/>
    <property type="project" value="InterPro"/>
</dbReference>
<dbReference type="GO" id="GO:0005975">
    <property type="term" value="P:carbohydrate metabolic process"/>
    <property type="evidence" value="ECO:0007669"/>
    <property type="project" value="InterPro"/>
</dbReference>
<protein>
    <recommendedName>
        <fullName evidence="8">Chitinase</fullName>
    </recommendedName>
</protein>
<dbReference type="Pfam" id="PF01607">
    <property type="entry name" value="CBM_14"/>
    <property type="match status" value="2"/>
</dbReference>
<evidence type="ECO:0000313" key="6">
    <source>
        <dbReference type="EMBL" id="CAF0926589.1"/>
    </source>
</evidence>
<dbReference type="Gene3D" id="3.10.50.10">
    <property type="match status" value="1"/>
</dbReference>
<keyword evidence="7" id="KW-1185">Reference proteome</keyword>
<dbReference type="SMART" id="SM00636">
    <property type="entry name" value="Glyco_18"/>
    <property type="match status" value="1"/>
</dbReference>
<dbReference type="Pfam" id="PF00704">
    <property type="entry name" value="Glyco_hydro_18"/>
    <property type="match status" value="1"/>
</dbReference>
<name>A0A814BDY5_9BILA</name>
<dbReference type="InterPro" id="IPR002557">
    <property type="entry name" value="Chitin-bd_dom"/>
</dbReference>
<evidence type="ECO:0000256" key="1">
    <source>
        <dbReference type="ARBA" id="ARBA00009121"/>
    </source>
</evidence>
<dbReference type="GO" id="GO:0006032">
    <property type="term" value="P:chitin catabolic process"/>
    <property type="evidence" value="ECO:0007669"/>
    <property type="project" value="TreeGrafter"/>
</dbReference>
<dbReference type="InterPro" id="IPR036508">
    <property type="entry name" value="Chitin-bd_dom_sf"/>
</dbReference>
<evidence type="ECO:0000259" key="4">
    <source>
        <dbReference type="PROSITE" id="PS50940"/>
    </source>
</evidence>
<proteinExistence type="inferred from homology"/>
<evidence type="ECO:0000256" key="3">
    <source>
        <dbReference type="ARBA" id="ARBA00023157"/>
    </source>
</evidence>
<dbReference type="PROSITE" id="PS51910">
    <property type="entry name" value="GH18_2"/>
    <property type="match status" value="1"/>
</dbReference>
<dbReference type="InterPro" id="IPR029070">
    <property type="entry name" value="Chitinase_insertion_sf"/>
</dbReference>
<dbReference type="Proteomes" id="UP000663879">
    <property type="component" value="Unassembled WGS sequence"/>
</dbReference>
<evidence type="ECO:0000313" key="7">
    <source>
        <dbReference type="Proteomes" id="UP000663879"/>
    </source>
</evidence>
<dbReference type="InterPro" id="IPR001223">
    <property type="entry name" value="Glyco_hydro18_cat"/>
</dbReference>
<dbReference type="SUPFAM" id="SSF54556">
    <property type="entry name" value="Chitinase insertion domain"/>
    <property type="match status" value="1"/>
</dbReference>
<dbReference type="AlphaFoldDB" id="A0A814BDY5"/>
<dbReference type="Gene3D" id="2.170.140.10">
    <property type="entry name" value="Chitin binding domain"/>
    <property type="match status" value="2"/>
</dbReference>
<comment type="caution">
    <text evidence="6">The sequence shown here is derived from an EMBL/GenBank/DDBJ whole genome shotgun (WGS) entry which is preliminary data.</text>
</comment>
<feature type="domain" description="Chitin-binding type-2" evidence="4">
    <location>
        <begin position="418"/>
        <end position="479"/>
    </location>
</feature>
<dbReference type="GO" id="GO:0008061">
    <property type="term" value="F:chitin binding"/>
    <property type="evidence" value="ECO:0007669"/>
    <property type="project" value="UniProtKB-KW"/>
</dbReference>
<evidence type="ECO:0000256" key="2">
    <source>
        <dbReference type="ARBA" id="ARBA00022669"/>
    </source>
</evidence>
<reference evidence="6" key="1">
    <citation type="submission" date="2021-02" db="EMBL/GenBank/DDBJ databases">
        <authorList>
            <person name="Nowell W R."/>
        </authorList>
    </citation>
    <scope>NUCLEOTIDE SEQUENCE</scope>
    <source>
        <strain evidence="6">Ploen Becks lab</strain>
    </source>
</reference>
<evidence type="ECO:0008006" key="8">
    <source>
        <dbReference type="Google" id="ProtNLM"/>
    </source>
</evidence>
<dbReference type="GO" id="GO:0004568">
    <property type="term" value="F:chitinase activity"/>
    <property type="evidence" value="ECO:0007669"/>
    <property type="project" value="TreeGrafter"/>
</dbReference>
<dbReference type="Gene3D" id="3.20.20.80">
    <property type="entry name" value="Glycosidases"/>
    <property type="match status" value="1"/>
</dbReference>
<dbReference type="InterPro" id="IPR011583">
    <property type="entry name" value="Chitinase_II/V-like_cat"/>
</dbReference>
<gene>
    <name evidence="6" type="ORF">OXX778_LOCUS12674</name>
</gene>
<dbReference type="OrthoDB" id="73875at2759"/>